<evidence type="ECO:0000313" key="2">
    <source>
        <dbReference type="EMBL" id="KAE9407834.1"/>
    </source>
</evidence>
<dbReference type="Proteomes" id="UP000799118">
    <property type="component" value="Unassembled WGS sequence"/>
</dbReference>
<organism evidence="2 3">
    <name type="scientific">Gymnopus androsaceus JB14</name>
    <dbReference type="NCBI Taxonomy" id="1447944"/>
    <lineage>
        <taxon>Eukaryota</taxon>
        <taxon>Fungi</taxon>
        <taxon>Dikarya</taxon>
        <taxon>Basidiomycota</taxon>
        <taxon>Agaricomycotina</taxon>
        <taxon>Agaricomycetes</taxon>
        <taxon>Agaricomycetidae</taxon>
        <taxon>Agaricales</taxon>
        <taxon>Marasmiineae</taxon>
        <taxon>Omphalotaceae</taxon>
        <taxon>Gymnopus</taxon>
    </lineage>
</organism>
<feature type="compositionally biased region" description="Basic and acidic residues" evidence="1">
    <location>
        <begin position="133"/>
        <end position="143"/>
    </location>
</feature>
<evidence type="ECO:0000313" key="3">
    <source>
        <dbReference type="Proteomes" id="UP000799118"/>
    </source>
</evidence>
<dbReference type="SUPFAM" id="SSF52833">
    <property type="entry name" value="Thioredoxin-like"/>
    <property type="match status" value="1"/>
</dbReference>
<dbReference type="OrthoDB" id="40334at2759"/>
<proteinExistence type="predicted"/>
<name>A0A6A4IGD7_9AGAR</name>
<dbReference type="AlphaFoldDB" id="A0A6A4IGD7"/>
<gene>
    <name evidence="2" type="ORF">BT96DRAFT_1013754</name>
</gene>
<evidence type="ECO:0000256" key="1">
    <source>
        <dbReference type="SAM" id="MobiDB-lite"/>
    </source>
</evidence>
<feature type="compositionally biased region" description="Low complexity" evidence="1">
    <location>
        <begin position="182"/>
        <end position="193"/>
    </location>
</feature>
<dbReference type="EMBL" id="ML769393">
    <property type="protein sequence ID" value="KAE9407834.1"/>
    <property type="molecule type" value="Genomic_DNA"/>
</dbReference>
<dbReference type="PANTHER" id="PTHR28630">
    <property type="match status" value="1"/>
</dbReference>
<dbReference type="InterPro" id="IPR032801">
    <property type="entry name" value="PXL2A/B/C"/>
</dbReference>
<accession>A0A6A4IGD7</accession>
<dbReference type="PANTHER" id="PTHR28630:SF3">
    <property type="entry name" value="PEROXIREDOXIN-LIKE 2C"/>
    <property type="match status" value="1"/>
</dbReference>
<dbReference type="InterPro" id="IPR036249">
    <property type="entry name" value="Thioredoxin-like_sf"/>
</dbReference>
<reference evidence="2" key="1">
    <citation type="journal article" date="2019" name="Environ. Microbiol.">
        <title>Fungal ecological strategies reflected in gene transcription - a case study of two litter decomposers.</title>
        <authorList>
            <person name="Barbi F."/>
            <person name="Kohler A."/>
            <person name="Barry K."/>
            <person name="Baskaran P."/>
            <person name="Daum C."/>
            <person name="Fauchery L."/>
            <person name="Ihrmark K."/>
            <person name="Kuo A."/>
            <person name="LaButti K."/>
            <person name="Lipzen A."/>
            <person name="Morin E."/>
            <person name="Grigoriev I.V."/>
            <person name="Henrissat B."/>
            <person name="Lindahl B."/>
            <person name="Martin F."/>
        </authorList>
    </citation>
    <scope>NUCLEOTIDE SEQUENCE</scope>
    <source>
        <strain evidence="2">JB14</strain>
    </source>
</reference>
<sequence>MQNFKLWQAAALDLHTATDVHVVDPDSDSESGFFPMARDVASEIEAWRESSLLEMDEDEEELDLDYGIQVNETPKSSGVTQANLFQTKGRARSQTVPQSSRQQYGAPPPQKPRVDYLHLAEPTWPFVSPHSSPRREEDPSQDKHKLRPSLSRCSSGSSISFDAFWEQGGAKTEPNSDTPHKSSPSSSSTSLPPSFSIDALPTVAETAYASKLSVLTDDGSSVPFRTVVESSQNIKTIVCFIRHFLCPLCQDYVRSIARNVDPNALKKAGLRLVIIGNGGWQMIKSYRRIFKLPYPIYTDPTAAFLYHLSSLFPSDSSAGSSDRHSETYVRHRSILSGVSFVLRNAVKARMPVWRYMGDKALLGGEFVFKPSGGPGKDIQCIWAHRMRYTTAHEEIGNVMEKAERVQMKMDVDVDIGVCLESACSRSSVAPSSMSRISCLLASAENIEQLESDSEEDMNFEVMRRWYAYERSC</sequence>
<feature type="compositionally biased region" description="Polar residues" evidence="1">
    <location>
        <begin position="87"/>
        <end position="103"/>
    </location>
</feature>
<feature type="region of interest" description="Disordered" evidence="1">
    <location>
        <begin position="168"/>
        <end position="193"/>
    </location>
</feature>
<dbReference type="Pfam" id="PF13911">
    <property type="entry name" value="AhpC-TSA_2"/>
    <property type="match status" value="1"/>
</dbReference>
<feature type="region of interest" description="Disordered" evidence="1">
    <location>
        <begin position="87"/>
        <end position="156"/>
    </location>
</feature>
<keyword evidence="3" id="KW-1185">Reference proteome</keyword>
<protein>
    <submittedName>
        <fullName evidence="2">Uncharacterized protein</fullName>
    </submittedName>
</protein>